<dbReference type="InterPro" id="IPR025364">
    <property type="entry name" value="DUF4268"/>
</dbReference>
<dbReference type="Gene3D" id="3.40.1350.10">
    <property type="match status" value="1"/>
</dbReference>
<dbReference type="Pfam" id="PF14088">
    <property type="entry name" value="DUF4268"/>
    <property type="match status" value="1"/>
</dbReference>
<evidence type="ECO:0000313" key="3">
    <source>
        <dbReference type="Proteomes" id="UP000220768"/>
    </source>
</evidence>
<dbReference type="InterPro" id="IPR011856">
    <property type="entry name" value="tRNA_endonuc-like_dom_sf"/>
</dbReference>
<keyword evidence="3" id="KW-1185">Reference proteome</keyword>
<reference evidence="2 3" key="1">
    <citation type="submission" date="2017-09" db="EMBL/GenBank/DDBJ databases">
        <title>Comparative genomics of rhizobia isolated from Phaseolus vulgaris in China.</title>
        <authorList>
            <person name="Tong W."/>
        </authorList>
    </citation>
    <scope>NUCLEOTIDE SEQUENCE [LARGE SCALE GENOMIC DNA]</scope>
    <source>
        <strain evidence="2 3">C5</strain>
    </source>
</reference>
<proteinExistence type="predicted"/>
<organism evidence="2 3">
    <name type="scientific">Rhizobium chutanense</name>
    <dbReference type="NCBI Taxonomy" id="2035448"/>
    <lineage>
        <taxon>Bacteria</taxon>
        <taxon>Pseudomonadati</taxon>
        <taxon>Pseudomonadota</taxon>
        <taxon>Alphaproteobacteria</taxon>
        <taxon>Hyphomicrobiales</taxon>
        <taxon>Rhizobiaceae</taxon>
        <taxon>Rhizobium/Agrobacterium group</taxon>
        <taxon>Rhizobium</taxon>
    </lineage>
</organism>
<dbReference type="GO" id="GO:0003676">
    <property type="term" value="F:nucleic acid binding"/>
    <property type="evidence" value="ECO:0007669"/>
    <property type="project" value="InterPro"/>
</dbReference>
<dbReference type="EMBL" id="NWSV01000016">
    <property type="protein sequence ID" value="PDT02109.1"/>
    <property type="molecule type" value="Genomic_DNA"/>
</dbReference>
<feature type="domain" description="DUF4268" evidence="1">
    <location>
        <begin position="228"/>
        <end position="363"/>
    </location>
</feature>
<name>A0A2A6J7C3_9HYPH</name>
<comment type="caution">
    <text evidence="2">The sequence shown here is derived from an EMBL/GenBank/DDBJ whole genome shotgun (WGS) entry which is preliminary data.</text>
</comment>
<evidence type="ECO:0000259" key="1">
    <source>
        <dbReference type="Pfam" id="PF14088"/>
    </source>
</evidence>
<gene>
    <name evidence="2" type="ORF">CO666_21365</name>
</gene>
<sequence length="386" mass="44527">MFRVDRNQNRIARLAQRRFGELALRERDHLQEWLVHQPDALGEDLLIVQKEFDGFDETRERLDLLALDKAGNLVIIENKLDDSGRDVTWQALKYTAYVSGLNKLQIVEIYQQYLDRYCGGGSAVERICEFMEVEELQETVLNPGNGQRMMFIAANFRREVTATVLWLLSRGIRAQCFRVVPYSFGDELFIDLQQIIPTPEAADYMIGISSKEVEETSAQGVQARRHQVRLQFWARALEKLRADGITLFANVNPSRDHWLNAGSGVGGCPFTIVFARDEVRVEVNLARADRDQNKWLFDRLEADRSAIEARFGTEMSWSRLDERKQSRISYSHPFDGFDADNWPEMITWLSEHIRKLEAAFRQPLAQYARSIPSVDETTESVAPVDY</sequence>
<dbReference type="Proteomes" id="UP000220768">
    <property type="component" value="Unassembled WGS sequence"/>
</dbReference>
<dbReference type="AlphaFoldDB" id="A0A2A6J7C3"/>
<evidence type="ECO:0000313" key="2">
    <source>
        <dbReference type="EMBL" id="PDT02109.1"/>
    </source>
</evidence>
<accession>A0A2A6J7C3</accession>
<protein>
    <recommendedName>
        <fullName evidence="1">DUF4268 domain-containing protein</fullName>
    </recommendedName>
</protein>